<dbReference type="OrthoDB" id="9791494at2"/>
<dbReference type="PANTHER" id="PTHR30461">
    <property type="entry name" value="DNA-INVERTASE FROM LAMBDOID PROPHAGE"/>
    <property type="match status" value="1"/>
</dbReference>
<dbReference type="InterPro" id="IPR050639">
    <property type="entry name" value="SSR_resolvase"/>
</dbReference>
<dbReference type="RefSeq" id="WP_099540200.1">
    <property type="nucleotide sequence ID" value="NZ_PEBQ01000008.1"/>
</dbReference>
<dbReference type="InterPro" id="IPR025827">
    <property type="entry name" value="Zn_ribbon_recom_dom"/>
</dbReference>
<feature type="coiled-coil region" evidence="1">
    <location>
        <begin position="425"/>
        <end position="496"/>
    </location>
</feature>
<gene>
    <name evidence="4" type="ORF">CSR02_01035</name>
</gene>
<keyword evidence="5" id="KW-1185">Reference proteome</keyword>
<keyword evidence="1" id="KW-0175">Coiled coil</keyword>
<sequence length="557" mass="62155">MKVALYARYSSDNQRDASIEDQLRICRAYAEKQGWPIVRGYTDHAVSGASLFRSGIQALIADAQQGHFTVILTEALDRLSRDQADVATLFKNLQFMGVRVFTLSEGEITPLHIGLKGTMNALFLKDLAEKTHRGVRGRVEQGKSGGGNAYGYDVVAETDGHGNVMRGARVINDAQAVIVRRIFQDYAAGKSAKKIAVSLNEDHVPCPTGGAWGFSTINGNRTRGTGILNNEIYIGRLVWNRLHYLKDPKTGKRVSRLNPEAAWVIRDVPDLRIIDQDLWDAVKARQKTLEASPDIRAGHSHDHFRARRRPKYLFSGLLRCGCCQGGYSMISKHLLGCSNARNKGICANLQNIRRDVLEDRVLDALRHRLLNPELFRLFCDEFTKEVNRQRLQGAVDITAAQAELSKVKGKQEKLLDLYLENRVSKESLDQQSLKLETRRTELEALLASSKAPPPLLHPEMAGVYREQIFRLHEALNSELETQRQEAAEIVRSLIEAIILTPSDDGMRIDVRGDLASILTIACGTQKSANAGMRSRFDPRSQFEMVAGAGFEPAAFRL</sequence>
<dbReference type="Pfam" id="PF07508">
    <property type="entry name" value="Recombinase"/>
    <property type="match status" value="1"/>
</dbReference>
<dbReference type="GO" id="GO:0003677">
    <property type="term" value="F:DNA binding"/>
    <property type="evidence" value="ECO:0007669"/>
    <property type="project" value="InterPro"/>
</dbReference>
<feature type="domain" description="Recombinase" evidence="3">
    <location>
        <begin position="149"/>
        <end position="292"/>
    </location>
</feature>
<organism evidence="4 5">
    <name type="scientific">Acetobacter pomorum</name>
    <dbReference type="NCBI Taxonomy" id="65959"/>
    <lineage>
        <taxon>Bacteria</taxon>
        <taxon>Pseudomonadati</taxon>
        <taxon>Pseudomonadota</taxon>
        <taxon>Alphaproteobacteria</taxon>
        <taxon>Acetobacterales</taxon>
        <taxon>Acetobacteraceae</taxon>
        <taxon>Acetobacter</taxon>
    </lineage>
</organism>
<dbReference type="GO" id="GO:0000150">
    <property type="term" value="F:DNA strand exchange activity"/>
    <property type="evidence" value="ECO:0007669"/>
    <property type="project" value="InterPro"/>
</dbReference>
<dbReference type="AlphaFoldDB" id="A0A2G4RFR9"/>
<proteinExistence type="predicted"/>
<accession>A0A2G4RFR9</accession>
<reference evidence="4 5" key="1">
    <citation type="submission" date="2017-10" db="EMBL/GenBank/DDBJ databases">
        <title>Genomic analysis of the genus Acetobacter.</title>
        <authorList>
            <person name="Kim K.H."/>
            <person name="Chun B.H."/>
            <person name="Son A.R."/>
            <person name="Jeon C.O."/>
        </authorList>
    </citation>
    <scope>NUCLEOTIDE SEQUENCE [LARGE SCALE GENOMIC DNA]</scope>
    <source>
        <strain evidence="4 5">LHT 2458</strain>
    </source>
</reference>
<dbReference type="SUPFAM" id="SSF53041">
    <property type="entry name" value="Resolvase-like"/>
    <property type="match status" value="1"/>
</dbReference>
<protein>
    <submittedName>
        <fullName evidence="4">Resolvase</fullName>
    </submittedName>
</protein>
<evidence type="ECO:0000313" key="4">
    <source>
        <dbReference type="EMBL" id="PHY95429.1"/>
    </source>
</evidence>
<dbReference type="Gene3D" id="3.40.50.1390">
    <property type="entry name" value="Resolvase, N-terminal catalytic domain"/>
    <property type="match status" value="1"/>
</dbReference>
<dbReference type="PROSITE" id="PS51737">
    <property type="entry name" value="RECOMBINASE_DNA_BIND"/>
    <property type="match status" value="1"/>
</dbReference>
<dbReference type="InterPro" id="IPR011109">
    <property type="entry name" value="DNA_bind_recombinase_dom"/>
</dbReference>
<dbReference type="Pfam" id="PF13408">
    <property type="entry name" value="Zn_ribbon_recom"/>
    <property type="match status" value="1"/>
</dbReference>
<evidence type="ECO:0000259" key="2">
    <source>
        <dbReference type="PROSITE" id="PS51736"/>
    </source>
</evidence>
<dbReference type="PANTHER" id="PTHR30461:SF23">
    <property type="entry name" value="DNA RECOMBINASE-RELATED"/>
    <property type="match status" value="1"/>
</dbReference>
<dbReference type="EMBL" id="PEBQ01000008">
    <property type="protein sequence ID" value="PHY95429.1"/>
    <property type="molecule type" value="Genomic_DNA"/>
</dbReference>
<name>A0A2G4RFR9_9PROT</name>
<comment type="caution">
    <text evidence="4">The sequence shown here is derived from an EMBL/GenBank/DDBJ whole genome shotgun (WGS) entry which is preliminary data.</text>
</comment>
<dbReference type="InterPro" id="IPR006119">
    <property type="entry name" value="Resolv_N"/>
</dbReference>
<dbReference type="PROSITE" id="PS51736">
    <property type="entry name" value="RECOMBINASES_3"/>
    <property type="match status" value="1"/>
</dbReference>
<dbReference type="Gene3D" id="3.90.1750.20">
    <property type="entry name" value="Putative Large Serine Recombinase, Chain B, Domain 2"/>
    <property type="match status" value="1"/>
</dbReference>
<evidence type="ECO:0000259" key="3">
    <source>
        <dbReference type="PROSITE" id="PS51737"/>
    </source>
</evidence>
<evidence type="ECO:0000313" key="5">
    <source>
        <dbReference type="Proteomes" id="UP000228751"/>
    </source>
</evidence>
<dbReference type="CDD" id="cd00338">
    <property type="entry name" value="Ser_Recombinase"/>
    <property type="match status" value="1"/>
</dbReference>
<dbReference type="SMART" id="SM00857">
    <property type="entry name" value="Resolvase"/>
    <property type="match status" value="1"/>
</dbReference>
<evidence type="ECO:0000256" key="1">
    <source>
        <dbReference type="SAM" id="Coils"/>
    </source>
</evidence>
<dbReference type="Proteomes" id="UP000228751">
    <property type="component" value="Unassembled WGS sequence"/>
</dbReference>
<dbReference type="Pfam" id="PF00239">
    <property type="entry name" value="Resolvase"/>
    <property type="match status" value="1"/>
</dbReference>
<dbReference type="InterPro" id="IPR036162">
    <property type="entry name" value="Resolvase-like_N_sf"/>
</dbReference>
<dbReference type="InterPro" id="IPR038109">
    <property type="entry name" value="DNA_bind_recomb_sf"/>
</dbReference>
<feature type="domain" description="Resolvase/invertase-type recombinase catalytic" evidence="2">
    <location>
        <begin position="2"/>
        <end position="150"/>
    </location>
</feature>